<dbReference type="InterPro" id="IPR050373">
    <property type="entry name" value="Fibrinogen_C-term_domain"/>
</dbReference>
<dbReference type="SMART" id="SM00186">
    <property type="entry name" value="FBG"/>
    <property type="match status" value="1"/>
</dbReference>
<evidence type="ECO:0000313" key="1">
    <source>
        <dbReference type="EMBL" id="CAH1798503.1"/>
    </source>
</evidence>
<dbReference type="InterPro" id="IPR002181">
    <property type="entry name" value="Fibrinogen_a/b/g_C_dom"/>
</dbReference>
<comment type="caution">
    <text evidence="1">The sequence shown here is derived from an EMBL/GenBank/DDBJ whole genome shotgun (WGS) entry which is preliminary data.</text>
</comment>
<dbReference type="AlphaFoldDB" id="A0A8J1XJR9"/>
<reference evidence="1" key="1">
    <citation type="submission" date="2022-03" db="EMBL/GenBank/DDBJ databases">
        <authorList>
            <person name="Martin C."/>
        </authorList>
    </citation>
    <scope>NUCLEOTIDE SEQUENCE</scope>
</reference>
<organism evidence="1 2">
    <name type="scientific">Owenia fusiformis</name>
    <name type="common">Polychaete worm</name>
    <dbReference type="NCBI Taxonomy" id="6347"/>
    <lineage>
        <taxon>Eukaryota</taxon>
        <taxon>Metazoa</taxon>
        <taxon>Spiralia</taxon>
        <taxon>Lophotrochozoa</taxon>
        <taxon>Annelida</taxon>
        <taxon>Polychaeta</taxon>
        <taxon>Sedentaria</taxon>
        <taxon>Canalipalpata</taxon>
        <taxon>Sabellida</taxon>
        <taxon>Oweniida</taxon>
        <taxon>Oweniidae</taxon>
        <taxon>Owenia</taxon>
    </lineage>
</organism>
<proteinExistence type="predicted"/>
<dbReference type="InterPro" id="IPR036056">
    <property type="entry name" value="Fibrinogen-like_C"/>
</dbReference>
<sequence length="261" mass="29491">MHLLTLLFGSIPVFMVGHSQVCGHVNSATCNSNEQMKCTMSCDCEAKYLTDCCVDPSFTGVINIKTREGKIFNAYCDQGWTYAFKRFDGSEDFYRTWVEYQHGFGKTEGEHFIGLDNLASFVKGRKCKVRIDLEAWPSVSPAKRFAEYSDFSITDKTDKYRLTIEGYSGTAGDSMTYHNGQQFTTYDQDNDMSSGNCASTFKGAWWYKSCHNSNLFGLYVKGPVCPSYAQCVAWGHWPTKIASPNNQHYSFKKASLKIHCC</sequence>
<dbReference type="SUPFAM" id="SSF56496">
    <property type="entry name" value="Fibrinogen C-terminal domain-like"/>
    <property type="match status" value="1"/>
</dbReference>
<dbReference type="OrthoDB" id="6273946at2759"/>
<dbReference type="Pfam" id="PF00147">
    <property type="entry name" value="Fibrinogen_C"/>
    <property type="match status" value="1"/>
</dbReference>
<dbReference type="PANTHER" id="PTHR19143">
    <property type="entry name" value="FIBRINOGEN/TENASCIN/ANGIOPOEITIN"/>
    <property type="match status" value="1"/>
</dbReference>
<dbReference type="EMBL" id="CAIIXF020000011">
    <property type="protein sequence ID" value="CAH1798503.1"/>
    <property type="molecule type" value="Genomic_DNA"/>
</dbReference>
<dbReference type="CDD" id="cd00087">
    <property type="entry name" value="FReD"/>
    <property type="match status" value="1"/>
</dbReference>
<name>A0A8J1XJR9_OWEFU</name>
<accession>A0A8J1XJR9</accession>
<keyword evidence="2" id="KW-1185">Reference proteome</keyword>
<protein>
    <submittedName>
        <fullName evidence="1">Uncharacterized protein</fullName>
    </submittedName>
</protein>
<dbReference type="InterPro" id="IPR014716">
    <property type="entry name" value="Fibrinogen_a/b/g_C_1"/>
</dbReference>
<evidence type="ECO:0000313" key="2">
    <source>
        <dbReference type="Proteomes" id="UP000749559"/>
    </source>
</evidence>
<dbReference type="Proteomes" id="UP000749559">
    <property type="component" value="Unassembled WGS sequence"/>
</dbReference>
<dbReference type="PROSITE" id="PS51406">
    <property type="entry name" value="FIBRINOGEN_C_2"/>
    <property type="match status" value="1"/>
</dbReference>
<gene>
    <name evidence="1" type="ORF">OFUS_LOCUS22646</name>
</gene>
<dbReference type="Gene3D" id="3.90.215.10">
    <property type="entry name" value="Gamma Fibrinogen, chain A, domain 1"/>
    <property type="match status" value="1"/>
</dbReference>